<evidence type="ECO:0000313" key="1">
    <source>
        <dbReference type="EMBL" id="QIC69169.1"/>
    </source>
</evidence>
<evidence type="ECO:0000313" key="2">
    <source>
        <dbReference type="Proteomes" id="UP000503440"/>
    </source>
</evidence>
<protein>
    <submittedName>
        <fullName evidence="1">Triacylglycerol lipase</fullName>
    </submittedName>
</protein>
<accession>A0A6C0XZ48</accession>
<dbReference type="InterPro" id="IPR000073">
    <property type="entry name" value="AB_hydrolase_1"/>
</dbReference>
<dbReference type="Gene3D" id="3.40.50.1820">
    <property type="entry name" value="alpha/beta hydrolase"/>
    <property type="match status" value="1"/>
</dbReference>
<dbReference type="Proteomes" id="UP000503440">
    <property type="component" value="Chromosome"/>
</dbReference>
<sequence length="324" mass="34308">MKYGYLIAGLAATVLSGTTQLHASNSTQVKAPFVSSQYAKTKYPIVFSHGMSGFITLGTDNFGLDYWYQILPDLARHGSNVWATRVSPFNSSEVRGEQLAQQVEEILAVTGAGKVNLIGHSHGGPTIRYVAGVMPDQVASLTAVGAPNKGSPVADLILKAEGTPVEGPLVGAINLVSKAITWAQGLDPNSFPHDSLAGGGSLTLAGSAKFNQKFPLGMPTTACGEGAYKQNGVVNYSFTGIGTVTNILDPDSALKITSLLIDGGKENDGLVSRCSAKFGKTIRDDYNWNHLDEVNQFLGLKAVFAPDPVSVYRQHANRLKQQGL</sequence>
<organism evidence="1 2">
    <name type="scientific">Acinetobacter indicus</name>
    <dbReference type="NCBI Taxonomy" id="756892"/>
    <lineage>
        <taxon>Bacteria</taxon>
        <taxon>Pseudomonadati</taxon>
        <taxon>Pseudomonadota</taxon>
        <taxon>Gammaproteobacteria</taxon>
        <taxon>Moraxellales</taxon>
        <taxon>Moraxellaceae</taxon>
        <taxon>Acinetobacter</taxon>
    </lineage>
</organism>
<dbReference type="EMBL" id="CP044455">
    <property type="protein sequence ID" value="QIC69169.1"/>
    <property type="molecule type" value="Genomic_DNA"/>
</dbReference>
<dbReference type="Pfam" id="PF00561">
    <property type="entry name" value="Abhydrolase_1"/>
    <property type="match status" value="1"/>
</dbReference>
<reference evidence="1 2" key="1">
    <citation type="submission" date="2019-09" db="EMBL/GenBank/DDBJ databases">
        <title>Non-baumannii Acinetobacter spp. carrying blaNDM-1 isolated in China.</title>
        <authorList>
            <person name="Cui C."/>
            <person name="Chen C."/>
            <person name="Sun J."/>
            <person name="Liu Y."/>
        </authorList>
    </citation>
    <scope>NUCLEOTIDE SEQUENCE [LARGE SCALE GENOMIC DNA]</scope>
    <source>
        <strain evidence="1 2">B18</strain>
    </source>
</reference>
<dbReference type="SUPFAM" id="SSF53474">
    <property type="entry name" value="alpha/beta-Hydrolases"/>
    <property type="match status" value="1"/>
</dbReference>
<name>A0A6C0XZ48_9GAMM</name>
<dbReference type="AlphaFoldDB" id="A0A6C0XZ48"/>
<dbReference type="InterPro" id="IPR029058">
    <property type="entry name" value="AB_hydrolase_fold"/>
</dbReference>
<proteinExistence type="predicted"/>
<dbReference type="RefSeq" id="WP_127800495.1">
    <property type="nucleotide sequence ID" value="NZ_CP044018.1"/>
</dbReference>
<gene>
    <name evidence="1" type="ORF">FSC09_01400</name>
</gene>